<gene>
    <name evidence="1" type="ORF">LfDm3_0336</name>
</gene>
<dbReference type="EMBL" id="JOJZ01000009">
    <property type="protein sequence ID" value="KID42407.1"/>
    <property type="molecule type" value="Genomic_DNA"/>
</dbReference>
<evidence type="ECO:0000313" key="1">
    <source>
        <dbReference type="EMBL" id="KID42407.1"/>
    </source>
</evidence>
<evidence type="ECO:0000313" key="2">
    <source>
        <dbReference type="Proteomes" id="UP000031397"/>
    </source>
</evidence>
<dbReference type="OrthoDB" id="9912090at2"/>
<comment type="caution">
    <text evidence="1">The sequence shown here is derived from an EMBL/GenBank/DDBJ whole genome shotgun (WGS) entry which is preliminary data.</text>
</comment>
<dbReference type="GeneID" id="74913023"/>
<accession>A0A0C1PNS8</accession>
<dbReference type="RefSeq" id="WP_039143508.1">
    <property type="nucleotide sequence ID" value="NZ_JOJZ01000009.1"/>
</dbReference>
<dbReference type="Proteomes" id="UP000031397">
    <property type="component" value="Unassembled WGS sequence"/>
</dbReference>
<organism evidence="1 2">
    <name type="scientific">Fructilactobacillus fructivorans</name>
    <dbReference type="NCBI Taxonomy" id="1614"/>
    <lineage>
        <taxon>Bacteria</taxon>
        <taxon>Bacillati</taxon>
        <taxon>Bacillota</taxon>
        <taxon>Bacilli</taxon>
        <taxon>Lactobacillales</taxon>
        <taxon>Lactobacillaceae</taxon>
        <taxon>Fructilactobacillus</taxon>
    </lineage>
</organism>
<dbReference type="PATRIC" id="fig|1614.7.peg.326"/>
<keyword evidence="2" id="KW-1185">Reference proteome</keyword>
<protein>
    <submittedName>
        <fullName evidence="1">Uncharacterized protein</fullName>
    </submittedName>
</protein>
<reference evidence="1 2" key="1">
    <citation type="submission" date="2014-06" db="EMBL/GenBank/DDBJ databases">
        <title>Functional and comparative genomic analyses of the Drosophila gut microbiota identify candidate symbiosis factors.</title>
        <authorList>
            <person name="Newell P.D."/>
            <person name="Chaston J.M."/>
            <person name="Douglas A.E."/>
        </authorList>
    </citation>
    <scope>NUCLEOTIDE SEQUENCE [LARGE SCALE GENOMIC DNA]</scope>
    <source>
        <strain evidence="1 2">DmCS_002</strain>
    </source>
</reference>
<dbReference type="AlphaFoldDB" id="A0A0C1PNS8"/>
<proteinExistence type="predicted"/>
<sequence>MNFYGLLETGDGRLINVDNVNSIHPHESEGKIISYEVTFNNNTTEEIDVDAFEALRKIALNNDDK</sequence>
<name>A0A0C1PNS8_9LACO</name>